<evidence type="ECO:0000256" key="2">
    <source>
        <dbReference type="ARBA" id="ARBA00023306"/>
    </source>
</evidence>
<dbReference type="Pfam" id="PF16679">
    <property type="entry name" value="CDT1_C"/>
    <property type="match status" value="1"/>
</dbReference>
<dbReference type="Gene3D" id="1.10.10.1420">
    <property type="entry name" value="DNA replication factor Cdt1, C-terminal WH domain"/>
    <property type="match status" value="1"/>
</dbReference>
<feature type="region of interest" description="Disordered" evidence="3">
    <location>
        <begin position="147"/>
        <end position="168"/>
    </location>
</feature>
<dbReference type="Proteomes" id="UP000694845">
    <property type="component" value="Unplaced"/>
</dbReference>
<organism evidence="5 6">
    <name type="scientific">Acanthaster planci</name>
    <name type="common">Crown-of-thorns starfish</name>
    <dbReference type="NCBI Taxonomy" id="133434"/>
    <lineage>
        <taxon>Eukaryota</taxon>
        <taxon>Metazoa</taxon>
        <taxon>Echinodermata</taxon>
        <taxon>Eleutherozoa</taxon>
        <taxon>Asterozoa</taxon>
        <taxon>Asteroidea</taxon>
        <taxon>Valvatacea</taxon>
        <taxon>Valvatida</taxon>
        <taxon>Acanthasteridae</taxon>
        <taxon>Acanthaster</taxon>
    </lineage>
</organism>
<proteinExistence type="inferred from homology"/>
<dbReference type="InterPro" id="IPR032054">
    <property type="entry name" value="Cdt1_C"/>
</dbReference>
<dbReference type="KEGG" id="aplc:110989022"/>
<protein>
    <submittedName>
        <fullName evidence="6">DNA replication factor Cdt1-like</fullName>
    </submittedName>
</protein>
<dbReference type="GeneID" id="110989022"/>
<feature type="region of interest" description="Disordered" evidence="3">
    <location>
        <begin position="405"/>
        <end position="426"/>
    </location>
</feature>
<dbReference type="OMA" id="LTAMMTR"/>
<dbReference type="OrthoDB" id="341730at2759"/>
<dbReference type="GO" id="GO:0000278">
    <property type="term" value="P:mitotic cell cycle"/>
    <property type="evidence" value="ECO:0007669"/>
    <property type="project" value="TreeGrafter"/>
</dbReference>
<dbReference type="Pfam" id="PF08839">
    <property type="entry name" value="CDT1"/>
    <property type="match status" value="1"/>
</dbReference>
<keyword evidence="2" id="KW-0131">Cell cycle</keyword>
<feature type="domain" description="CDT1 Geminin-binding" evidence="4">
    <location>
        <begin position="455"/>
        <end position="638"/>
    </location>
</feature>
<evidence type="ECO:0000259" key="4">
    <source>
        <dbReference type="SMART" id="SM01075"/>
    </source>
</evidence>
<dbReference type="GO" id="GO:0005634">
    <property type="term" value="C:nucleus"/>
    <property type="evidence" value="ECO:0007669"/>
    <property type="project" value="TreeGrafter"/>
</dbReference>
<feature type="compositionally biased region" description="Basic residues" evidence="3">
    <location>
        <begin position="91"/>
        <end position="107"/>
    </location>
</feature>
<dbReference type="PANTHER" id="PTHR28637:SF1">
    <property type="entry name" value="DNA REPLICATION FACTOR CDT1"/>
    <property type="match status" value="1"/>
</dbReference>
<dbReference type="GO" id="GO:0000076">
    <property type="term" value="P:DNA replication checkpoint signaling"/>
    <property type="evidence" value="ECO:0007669"/>
    <property type="project" value="TreeGrafter"/>
</dbReference>
<evidence type="ECO:0000313" key="6">
    <source>
        <dbReference type="RefSeq" id="XP_022108779.1"/>
    </source>
</evidence>
<dbReference type="GO" id="GO:0003677">
    <property type="term" value="F:DNA binding"/>
    <property type="evidence" value="ECO:0007669"/>
    <property type="project" value="InterPro"/>
</dbReference>
<dbReference type="GO" id="GO:0030174">
    <property type="term" value="P:regulation of DNA-templated DNA replication initiation"/>
    <property type="evidence" value="ECO:0007669"/>
    <property type="project" value="InterPro"/>
</dbReference>
<dbReference type="CTD" id="81620"/>
<dbReference type="SMART" id="SM01075">
    <property type="entry name" value="CDT1"/>
    <property type="match status" value="1"/>
</dbReference>
<dbReference type="CDD" id="cd08767">
    <property type="entry name" value="Cdt1_c"/>
    <property type="match status" value="1"/>
</dbReference>
<accession>A0A8B7ZTN0</accession>
<name>A0A8B7ZTN0_ACAPL</name>
<feature type="region of interest" description="Disordered" evidence="3">
    <location>
        <begin position="84"/>
        <end position="109"/>
    </location>
</feature>
<dbReference type="GO" id="GO:0071163">
    <property type="term" value="P:DNA replication preinitiation complex assembly"/>
    <property type="evidence" value="ECO:0007669"/>
    <property type="project" value="InterPro"/>
</dbReference>
<dbReference type="InterPro" id="IPR045173">
    <property type="entry name" value="Cdt1"/>
</dbReference>
<dbReference type="RefSeq" id="XP_022108779.1">
    <property type="nucleotide sequence ID" value="XM_022253087.1"/>
</dbReference>
<gene>
    <name evidence="6" type="primary">LOC110989022</name>
</gene>
<sequence>MAQVKVTSYYTRRKRIDDSQPPKRRKLQLSTSCQETDKTDSGLEQSDVKLHLKAGLDAFTKQVLPQVDRAVLLEDTVLQCSKGIASTGRPKSARKSRASATRNSKKKGPLDKHLACLERVTCSPQPSTEVKTDFSVSGSIQIAEFVKHHSPPSTPTKRSQQILEAPSRKKRCRIGSTDVTMVTDDSLGQMTSTTESSRVSRRKVRAAGRQVSKRTNEGRSAKKRLEASLQQFAKFEESDTITRPSKDIFSTKEGVASPHLCYKDNSNGITAIQCESHQTSATFTKTTPAKPEVTTCSAGPSQAANPQDGMLQAFIERTSRSVASADVKGSKVNERLRDRIHEAVEDVGSSPLNTAVEGGRSNFDGKQKTKLTPAAMKERLSQSCKLSDLQARLAQVKQCADRAKNIPKPAPSVNSDVTAGTSKPAAGKIRMEEPAVPAYQKYHALASSAPPTLILPYKYKCLEEMFRSTDTVVSMLHNRSETCAFPKLKQAVQEMCRRAFEHQHLGQIKTVYPTAYFLRQEKVGRTGVNQKPNYELVLEANTGSGVGTSAGQESSEPIRNISHSNAVSKLISKFTPSMLIARRSIFHNNLVDIVKEHHKEFLSKLERPLSVPSDKLTRWHPKFPLDQIPDIEPAALPKPPLVATYSTAKDVLDKARVMMNPRVAKALEVVATNSALLKAEKDKQTAEQQAVNVKREPEANQHIKAVSGVSQSLLDKIRAKEAHNLTAMMTRNPADQERIAMLERLPELCRILRVFFLSEKKAALPVEAVIQKLADSYPSVLSKAQVEKHVSLMVEVLPQWLSKVVVRKDHYLKMDKTKDMSQINDRVNQLLKENKQVKG</sequence>
<dbReference type="GO" id="GO:0070182">
    <property type="term" value="F:DNA polymerase binding"/>
    <property type="evidence" value="ECO:0007669"/>
    <property type="project" value="TreeGrafter"/>
</dbReference>
<dbReference type="InterPro" id="IPR014939">
    <property type="entry name" value="CDT1_Gemini-bd-like"/>
</dbReference>
<dbReference type="FunFam" id="1.10.10.1420:FF:000005">
    <property type="entry name" value="DNA replication factor Cdt1, putative"/>
    <property type="match status" value="1"/>
</dbReference>
<dbReference type="PANTHER" id="PTHR28637">
    <property type="entry name" value="DNA REPLICATION FACTOR CDT1"/>
    <property type="match status" value="1"/>
</dbReference>
<dbReference type="SUPFAM" id="SSF46785">
    <property type="entry name" value="Winged helix' DNA-binding domain"/>
    <property type="match status" value="1"/>
</dbReference>
<feature type="compositionally biased region" description="Polar residues" evidence="3">
    <location>
        <begin position="1"/>
        <end position="10"/>
    </location>
</feature>
<evidence type="ECO:0000256" key="3">
    <source>
        <dbReference type="SAM" id="MobiDB-lite"/>
    </source>
</evidence>
<feature type="region of interest" description="Disordered" evidence="3">
    <location>
        <begin position="1"/>
        <end position="42"/>
    </location>
</feature>
<dbReference type="InterPro" id="IPR036390">
    <property type="entry name" value="WH_DNA-bd_sf"/>
</dbReference>
<reference evidence="6" key="1">
    <citation type="submission" date="2025-08" db="UniProtKB">
        <authorList>
            <consortium name="RefSeq"/>
        </authorList>
    </citation>
    <scope>IDENTIFICATION</scope>
</reference>
<dbReference type="CDD" id="cd08674">
    <property type="entry name" value="Cdt1_m"/>
    <property type="match status" value="1"/>
</dbReference>
<dbReference type="InterPro" id="IPR038090">
    <property type="entry name" value="Cdt1_C_WH_dom_sf"/>
</dbReference>
<evidence type="ECO:0000256" key="1">
    <source>
        <dbReference type="ARBA" id="ARBA00008356"/>
    </source>
</evidence>
<comment type="similarity">
    <text evidence="1">Belongs to the Cdt1 family.</text>
</comment>
<keyword evidence="5" id="KW-1185">Reference proteome</keyword>
<dbReference type="AlphaFoldDB" id="A0A8B7ZTN0"/>
<feature type="compositionally biased region" description="Polar residues" evidence="3">
    <location>
        <begin position="412"/>
        <end position="421"/>
    </location>
</feature>
<evidence type="ECO:0000313" key="5">
    <source>
        <dbReference type="Proteomes" id="UP000694845"/>
    </source>
</evidence>